<dbReference type="STRING" id="1963.AQJ27_40585"/>
<reference evidence="7" key="1">
    <citation type="submission" date="2017-05" db="EMBL/GenBank/DDBJ databases">
        <title>Streptomyces olivochromogenes NBRC 3561 whole genome shotgun sequence.</title>
        <authorList>
            <person name="Dohra H."/>
            <person name="Kodani S."/>
        </authorList>
    </citation>
    <scope>NUCLEOTIDE SEQUENCE [LARGE SCALE GENOMIC DNA]</scope>
    <source>
        <strain evidence="7">NBRC 3561</strain>
    </source>
</reference>
<comment type="caution">
    <text evidence="6">The sequence shown here is derived from an EMBL/GenBank/DDBJ whole genome shotgun (WGS) entry which is preliminary data.</text>
</comment>
<comment type="subcellular location">
    <subcellularLocation>
        <location evidence="1">Membrane</location>
        <topology evidence="1">Multi-pass membrane protein</topology>
    </subcellularLocation>
</comment>
<evidence type="ECO:0000256" key="2">
    <source>
        <dbReference type="ARBA" id="ARBA00022692"/>
    </source>
</evidence>
<dbReference type="Proteomes" id="UP000217446">
    <property type="component" value="Unassembled WGS sequence"/>
</dbReference>
<dbReference type="Gene3D" id="1.20.58.340">
    <property type="entry name" value="Magnesium transport protein CorA, transmembrane region"/>
    <property type="match status" value="1"/>
</dbReference>
<sequence>MNFSHMPELHWGFGYPFAIGSMGIVCASSYVIFKRRDWL</sequence>
<evidence type="ECO:0000313" key="6">
    <source>
        <dbReference type="EMBL" id="GAX56913.1"/>
    </source>
</evidence>
<keyword evidence="7" id="KW-1185">Reference proteome</keyword>
<organism evidence="6 7">
    <name type="scientific">Streptomyces olivochromogenes</name>
    <dbReference type="NCBI Taxonomy" id="1963"/>
    <lineage>
        <taxon>Bacteria</taxon>
        <taxon>Bacillati</taxon>
        <taxon>Actinomycetota</taxon>
        <taxon>Actinomycetes</taxon>
        <taxon>Kitasatosporales</taxon>
        <taxon>Streptomycetaceae</taxon>
        <taxon>Streptomyces</taxon>
    </lineage>
</organism>
<dbReference type="InterPro" id="IPR045863">
    <property type="entry name" value="CorA_TM1_TM2"/>
</dbReference>
<dbReference type="GO" id="GO:0046873">
    <property type="term" value="F:metal ion transmembrane transporter activity"/>
    <property type="evidence" value="ECO:0007669"/>
    <property type="project" value="InterPro"/>
</dbReference>
<evidence type="ECO:0000313" key="7">
    <source>
        <dbReference type="Proteomes" id="UP000217446"/>
    </source>
</evidence>
<keyword evidence="2 5" id="KW-0812">Transmembrane</keyword>
<accession>A0A250VRS6</accession>
<proteinExistence type="predicted"/>
<dbReference type="GO" id="GO:0016020">
    <property type="term" value="C:membrane"/>
    <property type="evidence" value="ECO:0007669"/>
    <property type="project" value="UniProtKB-SubCell"/>
</dbReference>
<feature type="transmembrane region" description="Helical" evidence="5">
    <location>
        <begin position="12"/>
        <end position="33"/>
    </location>
</feature>
<evidence type="ECO:0000256" key="3">
    <source>
        <dbReference type="ARBA" id="ARBA00022989"/>
    </source>
</evidence>
<keyword evidence="4 5" id="KW-0472">Membrane</keyword>
<name>A0A250VRS6_STROL</name>
<dbReference type="EMBL" id="BDQI01000030">
    <property type="protein sequence ID" value="GAX56913.1"/>
    <property type="molecule type" value="Genomic_DNA"/>
</dbReference>
<gene>
    <name evidence="6" type="primary">corA_1</name>
    <name evidence="6" type="ORF">SO3561_08481</name>
</gene>
<evidence type="ECO:0000256" key="4">
    <source>
        <dbReference type="ARBA" id="ARBA00023136"/>
    </source>
</evidence>
<dbReference type="InterPro" id="IPR002523">
    <property type="entry name" value="MgTranspt_CorA/ZnTranspt_ZntB"/>
</dbReference>
<dbReference type="SUPFAM" id="SSF144083">
    <property type="entry name" value="Magnesium transport protein CorA, transmembrane region"/>
    <property type="match status" value="1"/>
</dbReference>
<evidence type="ECO:0000256" key="5">
    <source>
        <dbReference type="SAM" id="Phobius"/>
    </source>
</evidence>
<dbReference type="Pfam" id="PF01544">
    <property type="entry name" value="CorA"/>
    <property type="match status" value="1"/>
</dbReference>
<dbReference type="AlphaFoldDB" id="A0A250VRS6"/>
<evidence type="ECO:0000256" key="1">
    <source>
        <dbReference type="ARBA" id="ARBA00004141"/>
    </source>
</evidence>
<keyword evidence="3 5" id="KW-1133">Transmembrane helix</keyword>
<protein>
    <submittedName>
        <fullName evidence="6">Magnesium transporter</fullName>
    </submittedName>
</protein>